<dbReference type="AlphaFoldDB" id="A0A917TZJ5"/>
<dbReference type="EMBL" id="BMPI01000029">
    <property type="protein sequence ID" value="GGM47443.1"/>
    <property type="molecule type" value="Genomic_DNA"/>
</dbReference>
<dbReference type="RefSeq" id="WP_190252963.1">
    <property type="nucleotide sequence ID" value="NZ_BMPI01000029.1"/>
</dbReference>
<feature type="chain" id="PRO_5037087844" description="Lipoprotein" evidence="2">
    <location>
        <begin position="23"/>
        <end position="228"/>
    </location>
</feature>
<accession>A0A917TZJ5</accession>
<feature type="compositionally biased region" description="Low complexity" evidence="1">
    <location>
        <begin position="33"/>
        <end position="48"/>
    </location>
</feature>
<feature type="signal peptide" evidence="2">
    <location>
        <begin position="1"/>
        <end position="22"/>
    </location>
</feature>
<reference evidence="3" key="1">
    <citation type="journal article" date="2014" name="Int. J. Syst. Evol. Microbiol.">
        <title>Complete genome sequence of Corynebacterium casei LMG S-19264T (=DSM 44701T), isolated from a smear-ripened cheese.</title>
        <authorList>
            <consortium name="US DOE Joint Genome Institute (JGI-PGF)"/>
            <person name="Walter F."/>
            <person name="Albersmeier A."/>
            <person name="Kalinowski J."/>
            <person name="Ruckert C."/>
        </authorList>
    </citation>
    <scope>NUCLEOTIDE SEQUENCE</scope>
    <source>
        <strain evidence="3">JCM 19831</strain>
    </source>
</reference>
<protein>
    <recommendedName>
        <fullName evidence="5">Lipoprotein</fullName>
    </recommendedName>
</protein>
<name>A0A917TZJ5_9ACTN</name>
<sequence>MSRLVRLLVVTILAVAGAAACGADTPAGPPAAPAGAAATGATAARSTAPAPPDRLPTITDADSVEQVMRDLVALAARHAVGAPDDDRHPDVAVTSGSACGVKVKATVCPPSGADAKVTVILNPGITWQQYRQPVGHGGGDEVMQNSVLGAYAQYLAYRDIQRSDPSLLDLTLNDAAKTARVAQIMMCKNGEVFGGLRTAMPPELAKTWQANANTKQGEYFTKGTTGAC</sequence>
<gene>
    <name evidence="3" type="ORF">GCM10007977_056360</name>
</gene>
<evidence type="ECO:0000256" key="2">
    <source>
        <dbReference type="SAM" id="SignalP"/>
    </source>
</evidence>
<evidence type="ECO:0000313" key="3">
    <source>
        <dbReference type="EMBL" id="GGM47443.1"/>
    </source>
</evidence>
<evidence type="ECO:0008006" key="5">
    <source>
        <dbReference type="Google" id="ProtNLM"/>
    </source>
</evidence>
<dbReference type="Proteomes" id="UP000642070">
    <property type="component" value="Unassembled WGS sequence"/>
</dbReference>
<evidence type="ECO:0000313" key="4">
    <source>
        <dbReference type="Proteomes" id="UP000642070"/>
    </source>
</evidence>
<feature type="region of interest" description="Disordered" evidence="1">
    <location>
        <begin position="24"/>
        <end position="58"/>
    </location>
</feature>
<dbReference type="PROSITE" id="PS51257">
    <property type="entry name" value="PROKAR_LIPOPROTEIN"/>
    <property type="match status" value="1"/>
</dbReference>
<evidence type="ECO:0000256" key="1">
    <source>
        <dbReference type="SAM" id="MobiDB-lite"/>
    </source>
</evidence>
<reference evidence="3" key="2">
    <citation type="submission" date="2020-09" db="EMBL/GenBank/DDBJ databases">
        <authorList>
            <person name="Sun Q."/>
            <person name="Ohkuma M."/>
        </authorList>
    </citation>
    <scope>NUCLEOTIDE SEQUENCE</scope>
    <source>
        <strain evidence="3">JCM 19831</strain>
    </source>
</reference>
<keyword evidence="4" id="KW-1185">Reference proteome</keyword>
<comment type="caution">
    <text evidence="3">The sequence shown here is derived from an EMBL/GenBank/DDBJ whole genome shotgun (WGS) entry which is preliminary data.</text>
</comment>
<organism evidence="3 4">
    <name type="scientific">Dactylosporangium sucinum</name>
    <dbReference type="NCBI Taxonomy" id="1424081"/>
    <lineage>
        <taxon>Bacteria</taxon>
        <taxon>Bacillati</taxon>
        <taxon>Actinomycetota</taxon>
        <taxon>Actinomycetes</taxon>
        <taxon>Micromonosporales</taxon>
        <taxon>Micromonosporaceae</taxon>
        <taxon>Dactylosporangium</taxon>
    </lineage>
</organism>
<keyword evidence="2" id="KW-0732">Signal</keyword>
<proteinExistence type="predicted"/>